<evidence type="ECO:0000313" key="4">
    <source>
        <dbReference type="Proteomes" id="UP000521872"/>
    </source>
</evidence>
<feature type="compositionally biased region" description="Acidic residues" evidence="1">
    <location>
        <begin position="743"/>
        <end position="753"/>
    </location>
</feature>
<feature type="compositionally biased region" description="Basic and acidic residues" evidence="1">
    <location>
        <begin position="678"/>
        <end position="690"/>
    </location>
</feature>
<dbReference type="EMBL" id="JAACJL010000032">
    <property type="protein sequence ID" value="KAF4616065.1"/>
    <property type="molecule type" value="Genomic_DNA"/>
</dbReference>
<feature type="region of interest" description="Disordered" evidence="1">
    <location>
        <begin position="380"/>
        <end position="405"/>
    </location>
</feature>
<feature type="compositionally biased region" description="Basic and acidic residues" evidence="1">
    <location>
        <begin position="224"/>
        <end position="234"/>
    </location>
</feature>
<dbReference type="Proteomes" id="UP000521872">
    <property type="component" value="Unassembled WGS sequence"/>
</dbReference>
<dbReference type="AlphaFoldDB" id="A0A8H4VPY5"/>
<feature type="region of interest" description="Disordered" evidence="1">
    <location>
        <begin position="85"/>
        <end position="114"/>
    </location>
</feature>
<feature type="compositionally biased region" description="Polar residues" evidence="1">
    <location>
        <begin position="646"/>
        <end position="656"/>
    </location>
</feature>
<proteinExistence type="predicted"/>
<feature type="region of interest" description="Disordered" evidence="1">
    <location>
        <begin position="639"/>
        <end position="715"/>
    </location>
</feature>
<sequence length="773" mass="85639">MQVHEPLADNFSDVYEASVILSTQSLPLSFSQVKHNETSSMSSDEVTDIVFRESSSSATIPLESKDTMEPLPSSSMNHTPIDNTTALPFPPIRSSSPEHRLGANAGRPITGSSFTTNNIKRAWRRSLDAFPSMSMVDSSGFDRALGQNVRDASHHATRIEPNRPSLEGSNGKETPKQRISFDDDRNSPNLRNIGHGLSRLIRSSDALSSLPTSPAMRSSPGPLPDRREKEELNDQHLSSPSLSRSRSRAASPLRLLHQLSSGLHRGHHAEEDPFIPVDPFRFKPRFPFCGFRQHAHGDIEMNASTSSSEAYECDDLIPITSIQSFFKDSRLFLCDILPREVYLNLLLRLPAMYFSRVARIFEDANVSKPDIERMISAQGGTVRHSPTVSPQADSTFETRTTQGNSALPPGAVSGIGLTAHIGTSAAAGPMIHVPLPFPDEWTPGVVSPALIRFKHSWEAFIDSLLREWKTLNVVSALLASAILTIFQIPQAEQDPLTRTFALLSLICALLSLSYGCMYIVRFGAMRSMFHASRWAEQAQKTKTSIWWNVWVLLATPAVWMAWSMLLFICSILSFVWRTGSVTDHDDRPPLSAKAALGPRIAITALLTLGMVYLGMIIKSLRKYGAPQNAVRALVQVASEAPRNKAESNPQRTNTNEGKAMQAGPQRGSRKQAQTSGENPERRGRQRERSTSKRTTQRPGEEGTMGRKMKTKLKNFKSGSLRGIISKSQFAVPDYDVDSRGGEEEIQMEMESDSDVDKKDPDIVHVREILRMSK</sequence>
<evidence type="ECO:0000313" key="3">
    <source>
        <dbReference type="EMBL" id="KAF4616065.1"/>
    </source>
</evidence>
<organism evidence="3 4">
    <name type="scientific">Agrocybe pediades</name>
    <dbReference type="NCBI Taxonomy" id="84607"/>
    <lineage>
        <taxon>Eukaryota</taxon>
        <taxon>Fungi</taxon>
        <taxon>Dikarya</taxon>
        <taxon>Basidiomycota</taxon>
        <taxon>Agaricomycotina</taxon>
        <taxon>Agaricomycetes</taxon>
        <taxon>Agaricomycetidae</taxon>
        <taxon>Agaricales</taxon>
        <taxon>Agaricineae</taxon>
        <taxon>Strophariaceae</taxon>
        <taxon>Agrocybe</taxon>
    </lineage>
</organism>
<comment type="caution">
    <text evidence="3">The sequence shown here is derived from an EMBL/GenBank/DDBJ whole genome shotgun (WGS) entry which is preliminary data.</text>
</comment>
<feature type="region of interest" description="Disordered" evidence="1">
    <location>
        <begin position="733"/>
        <end position="760"/>
    </location>
</feature>
<protein>
    <submittedName>
        <fullName evidence="3">Uncharacterized protein</fullName>
    </submittedName>
</protein>
<feature type="transmembrane region" description="Helical" evidence="2">
    <location>
        <begin position="596"/>
        <end position="617"/>
    </location>
</feature>
<reference evidence="3 4" key="1">
    <citation type="submission" date="2019-12" db="EMBL/GenBank/DDBJ databases">
        <authorList>
            <person name="Floudas D."/>
            <person name="Bentzer J."/>
            <person name="Ahren D."/>
            <person name="Johansson T."/>
            <person name="Persson P."/>
            <person name="Tunlid A."/>
        </authorList>
    </citation>
    <scope>NUCLEOTIDE SEQUENCE [LARGE SCALE GENOMIC DNA]</scope>
    <source>
        <strain evidence="3 4">CBS 102.39</strain>
    </source>
</reference>
<keyword evidence="2" id="KW-0472">Membrane</keyword>
<keyword evidence="2" id="KW-1133">Transmembrane helix</keyword>
<feature type="compositionally biased region" description="Polar residues" evidence="1">
    <location>
        <begin position="384"/>
        <end position="405"/>
    </location>
</feature>
<accession>A0A8H4VPY5</accession>
<evidence type="ECO:0000256" key="1">
    <source>
        <dbReference type="SAM" id="MobiDB-lite"/>
    </source>
</evidence>
<evidence type="ECO:0000256" key="2">
    <source>
        <dbReference type="SAM" id="Phobius"/>
    </source>
</evidence>
<keyword evidence="2" id="KW-0812">Transmembrane</keyword>
<feature type="region of interest" description="Disordered" evidence="1">
    <location>
        <begin position="149"/>
        <end position="247"/>
    </location>
</feature>
<feature type="compositionally biased region" description="Polar residues" evidence="1">
    <location>
        <begin position="205"/>
        <end position="216"/>
    </location>
</feature>
<feature type="transmembrane region" description="Helical" evidence="2">
    <location>
        <begin position="545"/>
        <end position="576"/>
    </location>
</feature>
<feature type="compositionally biased region" description="Low complexity" evidence="1">
    <location>
        <begin position="237"/>
        <end position="247"/>
    </location>
</feature>
<feature type="transmembrane region" description="Helical" evidence="2">
    <location>
        <begin position="500"/>
        <end position="524"/>
    </location>
</feature>
<keyword evidence="4" id="KW-1185">Reference proteome</keyword>
<feature type="compositionally biased region" description="Basic and acidic residues" evidence="1">
    <location>
        <begin position="151"/>
        <end position="161"/>
    </location>
</feature>
<gene>
    <name evidence="3" type="ORF">D9613_011330</name>
</gene>
<name>A0A8H4VPY5_9AGAR</name>
<feature type="compositionally biased region" description="Basic and acidic residues" evidence="1">
    <location>
        <begin position="173"/>
        <end position="186"/>
    </location>
</feature>